<dbReference type="EMBL" id="MU839828">
    <property type="protein sequence ID" value="KAK1759019.1"/>
    <property type="molecule type" value="Genomic_DNA"/>
</dbReference>
<evidence type="ECO:0000256" key="6">
    <source>
        <dbReference type="ARBA" id="ARBA00023242"/>
    </source>
</evidence>
<dbReference type="InterPro" id="IPR001138">
    <property type="entry name" value="Zn2Cys6_DnaBD"/>
</dbReference>
<keyword evidence="4" id="KW-0238">DNA-binding</keyword>
<feature type="region of interest" description="Disordered" evidence="7">
    <location>
        <begin position="167"/>
        <end position="192"/>
    </location>
</feature>
<keyword evidence="1" id="KW-0479">Metal-binding</keyword>
<feature type="compositionally biased region" description="Polar residues" evidence="7">
    <location>
        <begin position="1"/>
        <end position="12"/>
    </location>
</feature>
<keyword evidence="2" id="KW-0862">Zinc</keyword>
<protein>
    <recommendedName>
        <fullName evidence="8">Zn(2)-C6 fungal-type domain-containing protein</fullName>
    </recommendedName>
</protein>
<dbReference type="PANTHER" id="PTHR31944">
    <property type="entry name" value="HEME-RESPONSIVE ZINC FINGER TRANSCRIPTION FACTOR HAP1"/>
    <property type="match status" value="1"/>
</dbReference>
<name>A0AAJ0BKY3_9PEZI</name>
<dbReference type="GO" id="GO:0006351">
    <property type="term" value="P:DNA-templated transcription"/>
    <property type="evidence" value="ECO:0007669"/>
    <property type="project" value="InterPro"/>
</dbReference>
<comment type="caution">
    <text evidence="9">The sequence shown here is derived from an EMBL/GenBank/DDBJ whole genome shotgun (WGS) entry which is preliminary data.</text>
</comment>
<feature type="region of interest" description="Disordered" evidence="7">
    <location>
        <begin position="1"/>
        <end position="62"/>
    </location>
</feature>
<feature type="region of interest" description="Disordered" evidence="7">
    <location>
        <begin position="690"/>
        <end position="716"/>
    </location>
</feature>
<dbReference type="CDD" id="cd00067">
    <property type="entry name" value="GAL4"/>
    <property type="match status" value="1"/>
</dbReference>
<feature type="domain" description="Zn(2)-C6 fungal-type" evidence="8">
    <location>
        <begin position="66"/>
        <end position="96"/>
    </location>
</feature>
<feature type="compositionally biased region" description="Polar residues" evidence="7">
    <location>
        <begin position="222"/>
        <end position="231"/>
    </location>
</feature>
<evidence type="ECO:0000313" key="9">
    <source>
        <dbReference type="EMBL" id="KAK1759019.1"/>
    </source>
</evidence>
<dbReference type="GO" id="GO:0001228">
    <property type="term" value="F:DNA-binding transcription activator activity, RNA polymerase II-specific"/>
    <property type="evidence" value="ECO:0007669"/>
    <property type="project" value="TreeGrafter"/>
</dbReference>
<evidence type="ECO:0000313" key="10">
    <source>
        <dbReference type="Proteomes" id="UP001239445"/>
    </source>
</evidence>
<dbReference type="InterPro" id="IPR051430">
    <property type="entry name" value="Fungal_TF_Env_Response"/>
</dbReference>
<sequence>MASALNTQSSTGELLPMEVETTALSTLASAPTTGPTSAPSSAAASASASSPSTPTEPRRRNRPALSCIQCRTRKIRCDRMEPCASCIKSKIVNCTYEEARRPKPRLWRLSPTADGDSPTSDTTYPRYATSATSATFSFRPDAPASTAAGIQYANSAAAASLSGMKQPELAPISSPSYAESTGGGHTPSGNNTAALEDRVRQLEQQLADALKRQGSVPRGVDPSQSIHGLSISNHGSAHMVTYAKEDRRTNKPKFFPLITAIAEQVERDRNSQTAYLLRRCKGTAKGIKLQVRKALDRSNFDIGSTLLPEKTTLQLVESYFRTFESVYRILHRPTFWREYHRYWENPSAVSDAFVIQFKLCMVVGACFHDDLPVHRQSLATKWVYEAQVWLAFPDETSRISIEGLQIMCLLHLARETCGIGGDHSWITAGSLLRLAMHLGLHRDPDPSPNLSILRVEMRRRLWATVLEIVLQSSLDCGGPPLVALSDFDTRPPSNYDDDQLVDSEQVTPAPRPLSTFTQTTVQLALLRSYSTRLAIAEYVSHFSAAASYEETLKWNTELTNACRALSAMLQPSYDPAGILPKRLSLFQLRLAEHMVHRFFLALNHPWLAQNNPAYYFARKMCVETSFKLYRAIATASPASDSGTASQRDDFTRLATCGYGSFRSVPTLAVLSICLELLWQVQEDQSFRQSMDIDPPLDRSGPPSDSDAGSTAGIGSGAAPRQDLVDAVKYAILWTNHRIMAGETNIKGRLFYSALLTQVQALQRGAPEMEVERQVIANLDLDLDHCWRLLKDVEATTPGSPVVVDEWDTDDYNPSRRLWSIFNSNDIESFLR</sequence>
<dbReference type="PROSITE" id="PS00463">
    <property type="entry name" value="ZN2_CY6_FUNGAL_1"/>
    <property type="match status" value="1"/>
</dbReference>
<feature type="compositionally biased region" description="Low complexity" evidence="7">
    <location>
        <begin position="21"/>
        <end position="55"/>
    </location>
</feature>
<dbReference type="PANTHER" id="PTHR31944:SF131">
    <property type="entry name" value="HEME-RESPONSIVE ZINC FINGER TRANSCRIPTION FACTOR HAP1"/>
    <property type="match status" value="1"/>
</dbReference>
<evidence type="ECO:0000256" key="1">
    <source>
        <dbReference type="ARBA" id="ARBA00022723"/>
    </source>
</evidence>
<dbReference type="CDD" id="cd12148">
    <property type="entry name" value="fungal_TF_MHR"/>
    <property type="match status" value="1"/>
</dbReference>
<evidence type="ECO:0000256" key="7">
    <source>
        <dbReference type="SAM" id="MobiDB-lite"/>
    </source>
</evidence>
<evidence type="ECO:0000256" key="4">
    <source>
        <dbReference type="ARBA" id="ARBA00023125"/>
    </source>
</evidence>
<dbReference type="Gene3D" id="4.10.240.10">
    <property type="entry name" value="Zn(2)-C6 fungal-type DNA-binding domain"/>
    <property type="match status" value="1"/>
</dbReference>
<feature type="compositionally biased region" description="Low complexity" evidence="7">
    <location>
        <begin position="703"/>
        <end position="716"/>
    </location>
</feature>
<dbReference type="SMART" id="SM00906">
    <property type="entry name" value="Fungal_trans"/>
    <property type="match status" value="1"/>
</dbReference>
<dbReference type="GO" id="GO:0000978">
    <property type="term" value="F:RNA polymerase II cis-regulatory region sequence-specific DNA binding"/>
    <property type="evidence" value="ECO:0007669"/>
    <property type="project" value="TreeGrafter"/>
</dbReference>
<proteinExistence type="predicted"/>
<keyword evidence="6" id="KW-0539">Nucleus</keyword>
<feature type="compositionally biased region" description="Polar residues" evidence="7">
    <location>
        <begin position="117"/>
        <end position="126"/>
    </location>
</feature>
<dbReference type="GO" id="GO:0005634">
    <property type="term" value="C:nucleus"/>
    <property type="evidence" value="ECO:0007669"/>
    <property type="project" value="TreeGrafter"/>
</dbReference>
<dbReference type="Proteomes" id="UP001239445">
    <property type="component" value="Unassembled WGS sequence"/>
</dbReference>
<feature type="region of interest" description="Disordered" evidence="7">
    <location>
        <begin position="211"/>
        <end position="231"/>
    </location>
</feature>
<evidence type="ECO:0000256" key="5">
    <source>
        <dbReference type="ARBA" id="ARBA00023163"/>
    </source>
</evidence>
<keyword evidence="5" id="KW-0804">Transcription</keyword>
<dbReference type="SMART" id="SM00066">
    <property type="entry name" value="GAL4"/>
    <property type="match status" value="1"/>
</dbReference>
<dbReference type="AlphaFoldDB" id="A0AAJ0BKY3"/>
<dbReference type="Pfam" id="PF04082">
    <property type="entry name" value="Fungal_trans"/>
    <property type="match status" value="1"/>
</dbReference>
<organism evidence="9 10">
    <name type="scientific">Echria macrotheca</name>
    <dbReference type="NCBI Taxonomy" id="438768"/>
    <lineage>
        <taxon>Eukaryota</taxon>
        <taxon>Fungi</taxon>
        <taxon>Dikarya</taxon>
        <taxon>Ascomycota</taxon>
        <taxon>Pezizomycotina</taxon>
        <taxon>Sordariomycetes</taxon>
        <taxon>Sordariomycetidae</taxon>
        <taxon>Sordariales</taxon>
        <taxon>Schizotheciaceae</taxon>
        <taxon>Echria</taxon>
    </lineage>
</organism>
<accession>A0AAJ0BKY3</accession>
<dbReference type="GO" id="GO:0008270">
    <property type="term" value="F:zinc ion binding"/>
    <property type="evidence" value="ECO:0007669"/>
    <property type="project" value="InterPro"/>
</dbReference>
<gene>
    <name evidence="9" type="ORF">QBC47DRAFT_436474</name>
</gene>
<dbReference type="InterPro" id="IPR036864">
    <property type="entry name" value="Zn2-C6_fun-type_DNA-bd_sf"/>
</dbReference>
<dbReference type="InterPro" id="IPR007219">
    <property type="entry name" value="XnlR_reg_dom"/>
</dbReference>
<dbReference type="SUPFAM" id="SSF57701">
    <property type="entry name" value="Zn2/Cys6 DNA-binding domain"/>
    <property type="match status" value="1"/>
</dbReference>
<keyword evidence="3" id="KW-0805">Transcription regulation</keyword>
<dbReference type="Pfam" id="PF00172">
    <property type="entry name" value="Zn_clus"/>
    <property type="match status" value="1"/>
</dbReference>
<evidence type="ECO:0000256" key="3">
    <source>
        <dbReference type="ARBA" id="ARBA00023015"/>
    </source>
</evidence>
<feature type="region of interest" description="Disordered" evidence="7">
    <location>
        <begin position="107"/>
        <end position="126"/>
    </location>
</feature>
<keyword evidence="10" id="KW-1185">Reference proteome</keyword>
<dbReference type="PROSITE" id="PS50048">
    <property type="entry name" value="ZN2_CY6_FUNGAL_2"/>
    <property type="match status" value="1"/>
</dbReference>
<evidence type="ECO:0000259" key="8">
    <source>
        <dbReference type="PROSITE" id="PS50048"/>
    </source>
</evidence>
<reference evidence="9" key="1">
    <citation type="submission" date="2023-06" db="EMBL/GenBank/DDBJ databases">
        <title>Genome-scale phylogeny and comparative genomics of the fungal order Sordariales.</title>
        <authorList>
            <consortium name="Lawrence Berkeley National Laboratory"/>
            <person name="Hensen N."/>
            <person name="Bonometti L."/>
            <person name="Westerberg I."/>
            <person name="Brannstrom I.O."/>
            <person name="Guillou S."/>
            <person name="Cros-Aarteil S."/>
            <person name="Calhoun S."/>
            <person name="Haridas S."/>
            <person name="Kuo A."/>
            <person name="Mondo S."/>
            <person name="Pangilinan J."/>
            <person name="Riley R."/>
            <person name="Labutti K."/>
            <person name="Andreopoulos B."/>
            <person name="Lipzen A."/>
            <person name="Chen C."/>
            <person name="Yanf M."/>
            <person name="Daum C."/>
            <person name="Ng V."/>
            <person name="Clum A."/>
            <person name="Steindorff A."/>
            <person name="Ohm R."/>
            <person name="Martin F."/>
            <person name="Silar P."/>
            <person name="Natvig D."/>
            <person name="Lalanne C."/>
            <person name="Gautier V."/>
            <person name="Ament-Velasquez S.L."/>
            <person name="Kruys A."/>
            <person name="Hutchinson M.I."/>
            <person name="Powell A.J."/>
            <person name="Barry K."/>
            <person name="Miller A.N."/>
            <person name="Grigoriev I.V."/>
            <person name="Debuchy R."/>
            <person name="Gladieux P."/>
            <person name="Thoren M.H."/>
            <person name="Johannesson H."/>
        </authorList>
    </citation>
    <scope>NUCLEOTIDE SEQUENCE</scope>
    <source>
        <strain evidence="9">PSN4</strain>
    </source>
</reference>
<evidence type="ECO:0000256" key="2">
    <source>
        <dbReference type="ARBA" id="ARBA00022833"/>
    </source>
</evidence>